<keyword evidence="2" id="KW-0472">Membrane</keyword>
<feature type="transmembrane region" description="Helical" evidence="2">
    <location>
        <begin position="397"/>
        <end position="422"/>
    </location>
</feature>
<protein>
    <submittedName>
        <fullName evidence="3">Uncharacterized protein</fullName>
    </submittedName>
</protein>
<feature type="region of interest" description="Disordered" evidence="1">
    <location>
        <begin position="1"/>
        <end position="109"/>
    </location>
</feature>
<feature type="compositionally biased region" description="Low complexity" evidence="1">
    <location>
        <begin position="132"/>
        <end position="146"/>
    </location>
</feature>
<feature type="compositionally biased region" description="Low complexity" evidence="1">
    <location>
        <begin position="52"/>
        <end position="69"/>
    </location>
</feature>
<feature type="region of interest" description="Disordered" evidence="1">
    <location>
        <begin position="132"/>
        <end position="312"/>
    </location>
</feature>
<feature type="compositionally biased region" description="Low complexity" evidence="1">
    <location>
        <begin position="231"/>
        <end position="256"/>
    </location>
</feature>
<feature type="transmembrane region" description="Helical" evidence="2">
    <location>
        <begin position="476"/>
        <end position="495"/>
    </location>
</feature>
<feature type="transmembrane region" description="Helical" evidence="2">
    <location>
        <begin position="450"/>
        <end position="470"/>
    </location>
</feature>
<keyword evidence="4" id="KW-1185">Reference proteome</keyword>
<keyword evidence="2" id="KW-0812">Transmembrane</keyword>
<comment type="caution">
    <text evidence="3">The sequence shown here is derived from an EMBL/GenBank/DDBJ whole genome shotgun (WGS) entry which is preliminary data.</text>
</comment>
<accession>A0A919TV26</accession>
<reference evidence="3" key="1">
    <citation type="submission" date="2021-01" db="EMBL/GenBank/DDBJ databases">
        <title>Whole genome shotgun sequence of Actinoplanes tereljensis NBRC 105297.</title>
        <authorList>
            <person name="Komaki H."/>
            <person name="Tamura T."/>
        </authorList>
    </citation>
    <scope>NUCLEOTIDE SEQUENCE</scope>
    <source>
        <strain evidence="3">NBRC 105297</strain>
    </source>
</reference>
<dbReference type="Proteomes" id="UP000623608">
    <property type="component" value="Unassembled WGS sequence"/>
</dbReference>
<keyword evidence="2" id="KW-1133">Transmembrane helix</keyword>
<dbReference type="AlphaFoldDB" id="A0A919TV26"/>
<name>A0A919TV26_9ACTN</name>
<feature type="compositionally biased region" description="Low complexity" evidence="1">
    <location>
        <begin position="278"/>
        <end position="310"/>
    </location>
</feature>
<gene>
    <name evidence="3" type="ORF">Ate02nite_46950</name>
</gene>
<dbReference type="RefSeq" id="WP_203809053.1">
    <property type="nucleotide sequence ID" value="NZ_BOMY01000033.1"/>
</dbReference>
<feature type="compositionally biased region" description="Low complexity" evidence="1">
    <location>
        <begin position="75"/>
        <end position="109"/>
    </location>
</feature>
<dbReference type="EMBL" id="BOMY01000033">
    <property type="protein sequence ID" value="GIF21965.1"/>
    <property type="molecule type" value="Genomic_DNA"/>
</dbReference>
<proteinExistence type="predicted"/>
<evidence type="ECO:0000256" key="2">
    <source>
        <dbReference type="SAM" id="Phobius"/>
    </source>
</evidence>
<evidence type="ECO:0000313" key="4">
    <source>
        <dbReference type="Proteomes" id="UP000623608"/>
    </source>
</evidence>
<evidence type="ECO:0000256" key="1">
    <source>
        <dbReference type="SAM" id="MobiDB-lite"/>
    </source>
</evidence>
<organism evidence="3 4">
    <name type="scientific">Paractinoplanes tereljensis</name>
    <dbReference type="NCBI Taxonomy" id="571912"/>
    <lineage>
        <taxon>Bacteria</taxon>
        <taxon>Bacillati</taxon>
        <taxon>Actinomycetota</taxon>
        <taxon>Actinomycetes</taxon>
        <taxon>Micromonosporales</taxon>
        <taxon>Micromonosporaceae</taxon>
        <taxon>Paractinoplanes</taxon>
    </lineage>
</organism>
<sequence>MTGDKIAESGAEASNDKPPATPPKKAATPRKRKPRSTTPKAVPATAEAATQPDVAEATSPAAAESVAPAVPEPASPAVADSASPAVPDSASSPVAEPASQGIPAASPLAAAEAGISLSGTESVGAPEAVKALGGADAAGKASAVESGANPTGATTLAEADPGELTETGPDASGVVPASADHGDPGAGVPLQAAAGEEVGADSEPGRPRPDSATDTDAELPAGDGVKPGADAKNAAVVAEDSAAASPAVNANSESAETQTEDADNAAPVAPVTDDDAADAASAVAGNPDVGASGDVDAHADASVAAQSGADADVDAETEIDADADADAAGAGIEGDDQRITEPLVNEGAFAHAPTGRGVVDDFPPAGAYPEVPEGGDEFDEDLDEDEVVTGFDRRPDIAGWLITPIATLLIAPLLAGVLTFFVAEMTDDSPGICRSALADNRCEETVLRMVAQHTFAFLILWVVLWALPWWRGLRWYRVWFAVAATAVLLVAPLRLL</sequence>
<evidence type="ECO:0000313" key="3">
    <source>
        <dbReference type="EMBL" id="GIF21965.1"/>
    </source>
</evidence>